<dbReference type="InterPro" id="IPR033132">
    <property type="entry name" value="GH_1_N_CS"/>
</dbReference>
<reference evidence="11 12" key="1">
    <citation type="submission" date="2023-03" db="EMBL/GenBank/DDBJ databases">
        <authorList>
            <person name="Pearce D."/>
        </authorList>
    </citation>
    <scope>NUCLEOTIDE SEQUENCE [LARGE SCALE GENOMIC DNA]</scope>
    <source>
        <strain evidence="11">Msz</strain>
    </source>
</reference>
<dbReference type="PANTHER" id="PTHR10353:SF36">
    <property type="entry name" value="LP05116P"/>
    <property type="match status" value="1"/>
</dbReference>
<name>A0ABM9I8G2_9GAMM</name>
<dbReference type="EC" id="3.2.1.21" evidence="3 10"/>
<dbReference type="InterPro" id="IPR017736">
    <property type="entry name" value="Glyco_hydro_1_beta-glucosidase"/>
</dbReference>
<dbReference type="PROSITE" id="PS00572">
    <property type="entry name" value="GLYCOSYL_HYDROL_F1_1"/>
    <property type="match status" value="1"/>
</dbReference>
<evidence type="ECO:0000256" key="8">
    <source>
        <dbReference type="ARBA" id="ARBA00023326"/>
    </source>
</evidence>
<dbReference type="InterPro" id="IPR018120">
    <property type="entry name" value="Glyco_hydro_1_AS"/>
</dbReference>
<keyword evidence="4 10" id="KW-0378">Hydrolase</keyword>
<evidence type="ECO:0000256" key="5">
    <source>
        <dbReference type="ARBA" id="ARBA00023001"/>
    </source>
</evidence>
<evidence type="ECO:0000256" key="7">
    <source>
        <dbReference type="ARBA" id="ARBA00023295"/>
    </source>
</evidence>
<protein>
    <recommendedName>
        <fullName evidence="3 10">Beta-glucosidase</fullName>
        <ecNumber evidence="3 10">3.2.1.21</ecNumber>
    </recommendedName>
</protein>
<evidence type="ECO:0000256" key="2">
    <source>
        <dbReference type="ARBA" id="ARBA00010838"/>
    </source>
</evidence>
<feature type="active site" description="Nucleophile" evidence="9">
    <location>
        <position position="351"/>
    </location>
</feature>
<dbReference type="NCBIfam" id="TIGR03356">
    <property type="entry name" value="BGL"/>
    <property type="match status" value="1"/>
</dbReference>
<dbReference type="Proteomes" id="UP001162030">
    <property type="component" value="Chromosome"/>
</dbReference>
<dbReference type="RefSeq" id="WP_026609891.1">
    <property type="nucleotide sequence ID" value="NZ_OX458333.1"/>
</dbReference>
<gene>
    <name evidence="11" type="primary">bglA</name>
    <name evidence="11" type="ORF">MSZNOR_4570</name>
</gene>
<dbReference type="PANTHER" id="PTHR10353">
    <property type="entry name" value="GLYCOSYL HYDROLASE"/>
    <property type="match status" value="1"/>
</dbReference>
<keyword evidence="5" id="KW-0136">Cellulose degradation</keyword>
<evidence type="ECO:0000256" key="4">
    <source>
        <dbReference type="ARBA" id="ARBA00022801"/>
    </source>
</evidence>
<dbReference type="EMBL" id="OX458333">
    <property type="protein sequence ID" value="CAI8956645.1"/>
    <property type="molecule type" value="Genomic_DNA"/>
</dbReference>
<dbReference type="InterPro" id="IPR017853">
    <property type="entry name" value="GH"/>
</dbReference>
<sequence length="448" mass="50717">MEKLQFPADFVWGAATSAYQIEGSPLADGAGPSNWHRFCRVPGAILTGDTGDIACDHYRRWADDVKLMKELGLKAYRFSIAWSRILPHGHGKQNEKGLDFYRSLVDALIANGIEPFVTLHHWDLPMALDDLGGWANRDTAHWFADYAHLMFRALGDRVRYWTTLNEPWVMVDAGYVHGVHPPGLQSLEKAPLAAHNLLLGHAQAVQAFRADGKGQIGLVVNLEPKYAASNEPEDLAAMARVHAYMNRQFLDPVFLGAYPDELEEIFGRDWPRFPDNELRLIQEPIDFLGINYYTRSVVRSAPSSPPFFASPVPQPDAEHTELDWEVFPAGLKSCLLWVKRRYGDIPLYITENGAAFSDPEPKNGQLDDPRRIDYFRTHLRAAHEALQQGANLKGYFAWSLLDNFEWTFGFSKRFGLIHVDYSSQKRTPKASASFYRQVIASNGEVIWD</sequence>
<dbReference type="Gene3D" id="3.20.20.80">
    <property type="entry name" value="Glycosidases"/>
    <property type="match status" value="1"/>
</dbReference>
<keyword evidence="6" id="KW-0119">Carbohydrate metabolism</keyword>
<keyword evidence="8" id="KW-0624">Polysaccharide degradation</keyword>
<comment type="similarity">
    <text evidence="2 10">Belongs to the glycosyl hydrolase 1 family.</text>
</comment>
<organism evidence="11 12">
    <name type="scientific">Methylocaldum szegediense</name>
    <dbReference type="NCBI Taxonomy" id="73780"/>
    <lineage>
        <taxon>Bacteria</taxon>
        <taxon>Pseudomonadati</taxon>
        <taxon>Pseudomonadota</taxon>
        <taxon>Gammaproteobacteria</taxon>
        <taxon>Methylococcales</taxon>
        <taxon>Methylococcaceae</taxon>
        <taxon>Methylocaldum</taxon>
    </lineage>
</organism>
<dbReference type="InterPro" id="IPR001360">
    <property type="entry name" value="Glyco_hydro_1"/>
</dbReference>
<evidence type="ECO:0000256" key="1">
    <source>
        <dbReference type="ARBA" id="ARBA00000448"/>
    </source>
</evidence>
<proteinExistence type="inferred from homology"/>
<evidence type="ECO:0000256" key="3">
    <source>
        <dbReference type="ARBA" id="ARBA00012744"/>
    </source>
</evidence>
<dbReference type="PRINTS" id="PR00131">
    <property type="entry name" value="GLHYDRLASE1"/>
</dbReference>
<dbReference type="SUPFAM" id="SSF51445">
    <property type="entry name" value="(Trans)glycosidases"/>
    <property type="match status" value="1"/>
</dbReference>
<evidence type="ECO:0000256" key="10">
    <source>
        <dbReference type="RuleBase" id="RU361175"/>
    </source>
</evidence>
<dbReference type="Pfam" id="PF00232">
    <property type="entry name" value="Glyco_hydro_1"/>
    <property type="match status" value="1"/>
</dbReference>
<keyword evidence="7 10" id="KW-0326">Glycosidase</keyword>
<evidence type="ECO:0000256" key="9">
    <source>
        <dbReference type="PROSITE-ProRule" id="PRU10055"/>
    </source>
</evidence>
<evidence type="ECO:0000256" key="6">
    <source>
        <dbReference type="ARBA" id="ARBA00023277"/>
    </source>
</evidence>
<dbReference type="PROSITE" id="PS00653">
    <property type="entry name" value="GLYCOSYL_HYDROL_F1_2"/>
    <property type="match status" value="1"/>
</dbReference>
<evidence type="ECO:0000313" key="11">
    <source>
        <dbReference type="EMBL" id="CAI8956645.1"/>
    </source>
</evidence>
<comment type="catalytic activity">
    <reaction evidence="1 10">
        <text>Hydrolysis of terminal, non-reducing beta-D-glucosyl residues with release of beta-D-glucose.</text>
        <dbReference type="EC" id="3.2.1.21"/>
    </reaction>
</comment>
<dbReference type="GO" id="GO:0008422">
    <property type="term" value="F:beta-glucosidase activity"/>
    <property type="evidence" value="ECO:0007669"/>
    <property type="project" value="UniProtKB-EC"/>
</dbReference>
<evidence type="ECO:0000313" key="12">
    <source>
        <dbReference type="Proteomes" id="UP001162030"/>
    </source>
</evidence>
<accession>A0ABM9I8G2</accession>
<keyword evidence="12" id="KW-1185">Reference proteome</keyword>